<dbReference type="SUPFAM" id="SSF53335">
    <property type="entry name" value="S-adenosyl-L-methionine-dependent methyltransferases"/>
    <property type="match status" value="1"/>
</dbReference>
<dbReference type="EMBL" id="JALLPB020000018">
    <property type="protein sequence ID" value="KAL3826617.1"/>
    <property type="molecule type" value="Genomic_DNA"/>
</dbReference>
<name>A0ABD3SQ14_9STRA</name>
<feature type="region of interest" description="Disordered" evidence="1">
    <location>
        <begin position="1"/>
        <end position="22"/>
    </location>
</feature>
<dbReference type="Proteomes" id="UP001530377">
    <property type="component" value="Unassembled WGS sequence"/>
</dbReference>
<sequence length="269" mass="30085">MENEDEEWIESPTGWGPKEDGHDVIDDVGLPDIFASDDPTECFTFRMRVDGTTTPKTVRLHGYKLDSDETYRSTGVTLWQASPRLADYLGDHPEVCGGKSVLELGAGLGLCGIAAHYSGATNVVMTDGDNRALDRMRENVRRNCDDVGDASITGRNAIACRQLIWGKPHAGKFLERNGKYDVIIGADVIYTRESVQPLLDTVVSLLNEPNGQFVLSRFCRWNNVDDDIVIKAAKMRFLDCTRPSEGIYVFRWSDEKNSNAVDEKIEDFR</sequence>
<gene>
    <name evidence="2" type="ORF">ACHAXA_010542</name>
</gene>
<accession>A0ABD3SQ14</accession>
<dbReference type="Pfam" id="PF10294">
    <property type="entry name" value="Methyltransf_16"/>
    <property type="match status" value="1"/>
</dbReference>
<keyword evidence="3" id="KW-1185">Reference proteome</keyword>
<dbReference type="PANTHER" id="PTHR14614">
    <property type="entry name" value="HEPATOCELLULAR CARCINOMA-ASSOCIATED ANTIGEN"/>
    <property type="match status" value="1"/>
</dbReference>
<comment type="caution">
    <text evidence="2">The sequence shown here is derived from an EMBL/GenBank/DDBJ whole genome shotgun (WGS) entry which is preliminary data.</text>
</comment>
<organism evidence="2 3">
    <name type="scientific">Cyclostephanos tholiformis</name>
    <dbReference type="NCBI Taxonomy" id="382380"/>
    <lineage>
        <taxon>Eukaryota</taxon>
        <taxon>Sar</taxon>
        <taxon>Stramenopiles</taxon>
        <taxon>Ochrophyta</taxon>
        <taxon>Bacillariophyta</taxon>
        <taxon>Coscinodiscophyceae</taxon>
        <taxon>Thalassiosirophycidae</taxon>
        <taxon>Stephanodiscales</taxon>
        <taxon>Stephanodiscaceae</taxon>
        <taxon>Cyclostephanos</taxon>
    </lineage>
</organism>
<dbReference type="InterPro" id="IPR029063">
    <property type="entry name" value="SAM-dependent_MTases_sf"/>
</dbReference>
<evidence type="ECO:0000256" key="1">
    <source>
        <dbReference type="SAM" id="MobiDB-lite"/>
    </source>
</evidence>
<evidence type="ECO:0000313" key="2">
    <source>
        <dbReference type="EMBL" id="KAL3826617.1"/>
    </source>
</evidence>
<reference evidence="2 3" key="1">
    <citation type="submission" date="2024-10" db="EMBL/GenBank/DDBJ databases">
        <title>Updated reference genomes for cyclostephanoid diatoms.</title>
        <authorList>
            <person name="Roberts W.R."/>
            <person name="Alverson A.J."/>
        </authorList>
    </citation>
    <scope>NUCLEOTIDE SEQUENCE [LARGE SCALE GENOMIC DNA]</scope>
    <source>
        <strain evidence="2 3">AJA228-03</strain>
    </source>
</reference>
<dbReference type="InterPro" id="IPR019410">
    <property type="entry name" value="Methyltransf_16"/>
</dbReference>
<dbReference type="Gene3D" id="3.40.50.150">
    <property type="entry name" value="Vaccinia Virus protein VP39"/>
    <property type="match status" value="1"/>
</dbReference>
<protein>
    <submittedName>
        <fullName evidence="2">Uncharacterized protein</fullName>
    </submittedName>
</protein>
<evidence type="ECO:0000313" key="3">
    <source>
        <dbReference type="Proteomes" id="UP001530377"/>
    </source>
</evidence>
<dbReference type="AlphaFoldDB" id="A0ABD3SQ14"/>
<dbReference type="CDD" id="cd02440">
    <property type="entry name" value="AdoMet_MTases"/>
    <property type="match status" value="1"/>
</dbReference>
<proteinExistence type="predicted"/>
<dbReference type="PANTHER" id="PTHR14614:SF132">
    <property type="entry name" value="PROTEIN-LYSINE METHYLTRANSFERASE C42C1.13"/>
    <property type="match status" value="1"/>
</dbReference>